<dbReference type="Proteomes" id="UP000279372">
    <property type="component" value="Unassembled WGS sequence"/>
</dbReference>
<evidence type="ECO:0000313" key="1">
    <source>
        <dbReference type="EMBL" id="RMO92058.1"/>
    </source>
</evidence>
<evidence type="ECO:0000313" key="2">
    <source>
        <dbReference type="Proteomes" id="UP000279372"/>
    </source>
</evidence>
<sequence length="130" mass="14000">MAPISPDASSIRTCAAFIFERFICCQLNQSIGLDPLCCSLDWVTLVCRSGVFRGLVMPNVYVEPQPNGRPEGSPITGYHLKLAGGVKLVDTTFSTQADAIAKAKALGHKPSVARVRNTSIGNPDHWRSAD</sequence>
<dbReference type="EMBL" id="RBQB01000115">
    <property type="protein sequence ID" value="RMO92058.1"/>
    <property type="molecule type" value="Genomic_DNA"/>
</dbReference>
<proteinExistence type="predicted"/>
<accession>A0A3M3ZBN0</accession>
<organism evidence="1 2">
    <name type="scientific">Pseudomonas syringae pv. philadelphi</name>
    <dbReference type="NCBI Taxonomy" id="251706"/>
    <lineage>
        <taxon>Bacteria</taxon>
        <taxon>Pseudomonadati</taxon>
        <taxon>Pseudomonadota</taxon>
        <taxon>Gammaproteobacteria</taxon>
        <taxon>Pseudomonadales</taxon>
        <taxon>Pseudomonadaceae</taxon>
        <taxon>Pseudomonas</taxon>
    </lineage>
</organism>
<comment type="caution">
    <text evidence="1">The sequence shown here is derived from an EMBL/GenBank/DDBJ whole genome shotgun (WGS) entry which is preliminary data.</text>
</comment>
<name>A0A3M3ZBN0_9PSED</name>
<dbReference type="AlphaFoldDB" id="A0A3M3ZBN0"/>
<reference evidence="1 2" key="1">
    <citation type="submission" date="2018-08" db="EMBL/GenBank/DDBJ databases">
        <title>Recombination of ecologically and evolutionarily significant loci maintains genetic cohesion in the Pseudomonas syringae species complex.</title>
        <authorList>
            <person name="Dillon M."/>
            <person name="Thakur S."/>
            <person name="Almeida R.N.D."/>
            <person name="Weir B.S."/>
            <person name="Guttman D.S."/>
        </authorList>
    </citation>
    <scope>NUCLEOTIDE SEQUENCE [LARGE SCALE GENOMIC DNA]</scope>
    <source>
        <strain evidence="1 2">ICMP 8902</strain>
    </source>
</reference>
<protein>
    <submittedName>
        <fullName evidence="1">Uncharacterized protein</fullName>
    </submittedName>
</protein>
<gene>
    <name evidence="1" type="ORF">ALQ33_00694</name>
</gene>